<dbReference type="CDD" id="cd05356">
    <property type="entry name" value="17beta-HSD1_like_SDR_c"/>
    <property type="match status" value="1"/>
</dbReference>
<dbReference type="PRINTS" id="PR00080">
    <property type="entry name" value="SDRFAMILY"/>
</dbReference>
<dbReference type="PANTHER" id="PTHR43899:SF13">
    <property type="entry name" value="RH59310P"/>
    <property type="match status" value="1"/>
</dbReference>
<keyword evidence="6" id="KW-1133">Transmembrane helix</keyword>
<evidence type="ECO:0000256" key="2">
    <source>
        <dbReference type="ARBA" id="ARBA00006484"/>
    </source>
</evidence>
<dbReference type="GO" id="GO:0005783">
    <property type="term" value="C:endoplasmic reticulum"/>
    <property type="evidence" value="ECO:0007669"/>
    <property type="project" value="UniProtKB-SubCell"/>
</dbReference>
<keyword evidence="4" id="KW-0560">Oxidoreductase</keyword>
<accession>A0A8S1DA92</accession>
<protein>
    <submittedName>
        <fullName evidence="7">Uncharacterized protein</fullName>
    </submittedName>
</protein>
<feature type="transmembrane region" description="Helical" evidence="6">
    <location>
        <begin position="182"/>
        <end position="202"/>
    </location>
</feature>
<dbReference type="Gene3D" id="3.40.50.720">
    <property type="entry name" value="NAD(P)-binding Rossmann-like Domain"/>
    <property type="match status" value="1"/>
</dbReference>
<evidence type="ECO:0000256" key="6">
    <source>
        <dbReference type="SAM" id="Phobius"/>
    </source>
</evidence>
<comment type="subcellular location">
    <subcellularLocation>
        <location evidence="1">Endoplasmic reticulum</location>
    </subcellularLocation>
</comment>
<dbReference type="Proteomes" id="UP000494165">
    <property type="component" value="Unassembled WGS sequence"/>
</dbReference>
<dbReference type="PANTHER" id="PTHR43899">
    <property type="entry name" value="RH59310P"/>
    <property type="match status" value="1"/>
</dbReference>
<dbReference type="SUPFAM" id="SSF51735">
    <property type="entry name" value="NAD(P)-binding Rossmann-fold domains"/>
    <property type="match status" value="1"/>
</dbReference>
<evidence type="ECO:0000313" key="7">
    <source>
        <dbReference type="EMBL" id="CAB3377924.1"/>
    </source>
</evidence>
<dbReference type="InterPro" id="IPR036291">
    <property type="entry name" value="NAD(P)-bd_dom_sf"/>
</dbReference>
<dbReference type="AlphaFoldDB" id="A0A8S1DA92"/>
<evidence type="ECO:0000256" key="5">
    <source>
        <dbReference type="RuleBase" id="RU000363"/>
    </source>
</evidence>
<feature type="transmembrane region" description="Helical" evidence="6">
    <location>
        <begin position="6"/>
        <end position="23"/>
    </location>
</feature>
<sequence length="313" mass="34595">MESWDTHSLIALLIIFCALFSFFSRWTKILYLYVLSPILGKPKDLVKLYGPWAVVTGSSNGIGKNLAKELARRGAKIVLISNEEEKLSIVAKEIETECGVETKVIFADFSLADEEYTHIFDAIKDLDVGILVNNVGTAAGLPGLFENMTRKQMWDLSMINVCAATSMAHFVLPKMKSKRRGLIVNIASTAGMFPTPFANLYGASKAFMMSFSDALRYECKGTGVEIQTIHPGFVDTNIIDSNAKSTPSIFFPTPEKFAKNLCSNIGVVGSTAGCLPHDIQCVLVEMLPRCVQIWLGAKYFEVKNFHANEQKEE</sequence>
<evidence type="ECO:0000256" key="1">
    <source>
        <dbReference type="ARBA" id="ARBA00004240"/>
    </source>
</evidence>
<dbReference type="InterPro" id="IPR051019">
    <property type="entry name" value="VLCFA-Steroid_DH"/>
</dbReference>
<dbReference type="Pfam" id="PF00106">
    <property type="entry name" value="adh_short"/>
    <property type="match status" value="1"/>
</dbReference>
<keyword evidence="6" id="KW-0472">Membrane</keyword>
<keyword evidence="6" id="KW-0812">Transmembrane</keyword>
<reference evidence="7 8" key="1">
    <citation type="submission" date="2020-04" db="EMBL/GenBank/DDBJ databases">
        <authorList>
            <person name="Alioto T."/>
            <person name="Alioto T."/>
            <person name="Gomez Garrido J."/>
        </authorList>
    </citation>
    <scope>NUCLEOTIDE SEQUENCE [LARGE SCALE GENOMIC DNA]</scope>
</reference>
<keyword evidence="8" id="KW-1185">Reference proteome</keyword>
<comment type="caution">
    <text evidence="7">The sequence shown here is derived from an EMBL/GenBank/DDBJ whole genome shotgun (WGS) entry which is preliminary data.</text>
</comment>
<dbReference type="FunFam" id="3.40.50.720:FF:000137">
    <property type="entry name" value="Hydroxysteroid (17-beta) dehydrogenase 3"/>
    <property type="match status" value="1"/>
</dbReference>
<dbReference type="PIRSF" id="PIRSF000126">
    <property type="entry name" value="11-beta-HSD1"/>
    <property type="match status" value="1"/>
</dbReference>
<name>A0A8S1DA92_9INSE</name>
<dbReference type="InterPro" id="IPR002347">
    <property type="entry name" value="SDR_fam"/>
</dbReference>
<evidence type="ECO:0000256" key="3">
    <source>
        <dbReference type="ARBA" id="ARBA00022857"/>
    </source>
</evidence>
<dbReference type="PRINTS" id="PR00081">
    <property type="entry name" value="GDHRDH"/>
</dbReference>
<dbReference type="GO" id="GO:0016491">
    <property type="term" value="F:oxidoreductase activity"/>
    <property type="evidence" value="ECO:0007669"/>
    <property type="project" value="UniProtKB-KW"/>
</dbReference>
<keyword evidence="3" id="KW-0521">NADP</keyword>
<gene>
    <name evidence="7" type="ORF">CLODIP_2_CD11587</name>
</gene>
<organism evidence="7 8">
    <name type="scientific">Cloeon dipterum</name>
    <dbReference type="NCBI Taxonomy" id="197152"/>
    <lineage>
        <taxon>Eukaryota</taxon>
        <taxon>Metazoa</taxon>
        <taxon>Ecdysozoa</taxon>
        <taxon>Arthropoda</taxon>
        <taxon>Hexapoda</taxon>
        <taxon>Insecta</taxon>
        <taxon>Pterygota</taxon>
        <taxon>Palaeoptera</taxon>
        <taxon>Ephemeroptera</taxon>
        <taxon>Pisciforma</taxon>
        <taxon>Baetidae</taxon>
        <taxon>Cloeon</taxon>
    </lineage>
</organism>
<proteinExistence type="inferred from homology"/>
<dbReference type="OrthoDB" id="5545019at2759"/>
<dbReference type="InterPro" id="IPR020904">
    <property type="entry name" value="Sc_DH/Rdtase_CS"/>
</dbReference>
<comment type="similarity">
    <text evidence="2 5">Belongs to the short-chain dehydrogenases/reductases (SDR) family.</text>
</comment>
<evidence type="ECO:0000313" key="8">
    <source>
        <dbReference type="Proteomes" id="UP000494165"/>
    </source>
</evidence>
<evidence type="ECO:0000256" key="4">
    <source>
        <dbReference type="ARBA" id="ARBA00023002"/>
    </source>
</evidence>
<dbReference type="EMBL" id="CADEPI010000153">
    <property type="protein sequence ID" value="CAB3377924.1"/>
    <property type="molecule type" value="Genomic_DNA"/>
</dbReference>
<dbReference type="PROSITE" id="PS00061">
    <property type="entry name" value="ADH_SHORT"/>
    <property type="match status" value="1"/>
</dbReference>